<gene>
    <name evidence="2" type="ORF">V6255_09165</name>
</gene>
<dbReference type="RefSeq" id="WP_341627878.1">
    <property type="nucleotide sequence ID" value="NZ_JBAKBA010000018.1"/>
</dbReference>
<keyword evidence="1" id="KW-0472">Membrane</keyword>
<organism evidence="2 3">
    <name type="scientific">Psychromonas arctica</name>
    <dbReference type="NCBI Taxonomy" id="168275"/>
    <lineage>
        <taxon>Bacteria</taxon>
        <taxon>Pseudomonadati</taxon>
        <taxon>Pseudomonadota</taxon>
        <taxon>Gammaproteobacteria</taxon>
        <taxon>Alteromonadales</taxon>
        <taxon>Psychromonadaceae</taxon>
        <taxon>Psychromonas</taxon>
    </lineage>
</organism>
<evidence type="ECO:0000313" key="2">
    <source>
        <dbReference type="EMBL" id="MEL0659309.1"/>
    </source>
</evidence>
<proteinExistence type="predicted"/>
<dbReference type="EMBL" id="JBAKBA010000018">
    <property type="protein sequence ID" value="MEL0659309.1"/>
    <property type="molecule type" value="Genomic_DNA"/>
</dbReference>
<sequence length="134" mass="14933">MSLQRYLQIKILSMLNRFYLSARYLCAEQKLLSILTIVFVNAIMMFSGVIEYVTELSTLLIEGTLADSSLVNIFSFLSDPALSGQLLIGLCWLIFLFFSARRTAIALQKAAFATSEKLQSFIGLNSHGCRAPPL</sequence>
<protein>
    <recommendedName>
        <fullName evidence="4">ABC transmembrane type-1 domain-containing protein</fullName>
    </recommendedName>
</protein>
<keyword evidence="1" id="KW-1133">Transmembrane helix</keyword>
<evidence type="ECO:0008006" key="4">
    <source>
        <dbReference type="Google" id="ProtNLM"/>
    </source>
</evidence>
<keyword evidence="3" id="KW-1185">Reference proteome</keyword>
<keyword evidence="1" id="KW-0812">Transmembrane</keyword>
<comment type="caution">
    <text evidence="2">The sequence shown here is derived from an EMBL/GenBank/DDBJ whole genome shotgun (WGS) entry which is preliminary data.</text>
</comment>
<feature type="transmembrane region" description="Helical" evidence="1">
    <location>
        <begin position="31"/>
        <end position="53"/>
    </location>
</feature>
<name>A0ABU9HBQ2_9GAMM</name>
<feature type="transmembrane region" description="Helical" evidence="1">
    <location>
        <begin position="73"/>
        <end position="98"/>
    </location>
</feature>
<evidence type="ECO:0000313" key="3">
    <source>
        <dbReference type="Proteomes" id="UP001366060"/>
    </source>
</evidence>
<accession>A0ABU9HBQ2</accession>
<dbReference type="Proteomes" id="UP001366060">
    <property type="component" value="Unassembled WGS sequence"/>
</dbReference>
<evidence type="ECO:0000256" key="1">
    <source>
        <dbReference type="SAM" id="Phobius"/>
    </source>
</evidence>
<reference evidence="2 3" key="1">
    <citation type="submission" date="2024-02" db="EMBL/GenBank/DDBJ databases">
        <title>Bacteria isolated from the canopy kelp, Nereocystis luetkeana.</title>
        <authorList>
            <person name="Pfister C.A."/>
            <person name="Younker I.T."/>
            <person name="Light S.H."/>
        </authorList>
    </citation>
    <scope>NUCLEOTIDE SEQUENCE [LARGE SCALE GENOMIC DNA]</scope>
    <source>
        <strain evidence="2 3">TI.2.07</strain>
    </source>
</reference>